<dbReference type="RefSeq" id="WP_111477004.1">
    <property type="nucleotide sequence ID" value="NZ_QHKM01000001.1"/>
</dbReference>
<gene>
    <name evidence="2" type="ORF">DLM85_05340</name>
</gene>
<feature type="signal peptide" evidence="1">
    <location>
        <begin position="1"/>
        <end position="20"/>
    </location>
</feature>
<evidence type="ECO:0000313" key="2">
    <source>
        <dbReference type="EMBL" id="RAK70270.1"/>
    </source>
</evidence>
<organism evidence="2 3">
    <name type="scientific">Hymenobacter edaphi</name>
    <dbReference type="NCBI Taxonomy" id="2211146"/>
    <lineage>
        <taxon>Bacteria</taxon>
        <taxon>Pseudomonadati</taxon>
        <taxon>Bacteroidota</taxon>
        <taxon>Cytophagia</taxon>
        <taxon>Cytophagales</taxon>
        <taxon>Hymenobacteraceae</taxon>
        <taxon>Hymenobacter</taxon>
    </lineage>
</organism>
<dbReference type="OrthoDB" id="875758at2"/>
<dbReference type="Proteomes" id="UP000248553">
    <property type="component" value="Unassembled WGS sequence"/>
</dbReference>
<protein>
    <submittedName>
        <fullName evidence="2">Uncharacterized protein</fullName>
    </submittedName>
</protein>
<evidence type="ECO:0000313" key="3">
    <source>
        <dbReference type="Proteomes" id="UP000248553"/>
    </source>
</evidence>
<proteinExistence type="predicted"/>
<keyword evidence="1" id="KW-0732">Signal</keyword>
<dbReference type="EMBL" id="QHKM01000001">
    <property type="protein sequence ID" value="RAK70270.1"/>
    <property type="molecule type" value="Genomic_DNA"/>
</dbReference>
<reference evidence="3" key="1">
    <citation type="submission" date="2018-05" db="EMBL/GenBank/DDBJ databases">
        <authorList>
            <person name="Nie L."/>
        </authorList>
    </citation>
    <scope>NUCLEOTIDE SEQUENCE [LARGE SCALE GENOMIC DNA]</scope>
    <source>
        <strain evidence="3">NL</strain>
    </source>
</reference>
<feature type="chain" id="PRO_5016261447" evidence="1">
    <location>
        <begin position="21"/>
        <end position="187"/>
    </location>
</feature>
<name>A0A328BSK6_9BACT</name>
<evidence type="ECO:0000256" key="1">
    <source>
        <dbReference type="SAM" id="SignalP"/>
    </source>
</evidence>
<comment type="caution">
    <text evidence="2">The sequence shown here is derived from an EMBL/GenBank/DDBJ whole genome shotgun (WGS) entry which is preliminary data.</text>
</comment>
<dbReference type="AlphaFoldDB" id="A0A328BSK6"/>
<accession>A0A328BSK6</accession>
<sequence>MKKFVTLFALLALGTVAAHAQYLPGAERKKYMLPKKDSECPYVQNVTKNTEDDQEVEGTFTRLAYRPYSELLTEINELRKMNNWADSTYQRRFNTLPAGGTLTIIMHRKGPKNADPSLLTVAALTKDGQPLMSQQLTPGTGRFWNRDLYLSTRTIPFVKTEQAGPVSVIITDAKLKQHFDYIVNTQQ</sequence>
<keyword evidence="3" id="KW-1185">Reference proteome</keyword>